<gene>
    <name evidence="1" type="ORF">IWW38_002393</name>
</gene>
<reference evidence="1" key="1">
    <citation type="submission" date="2022-07" db="EMBL/GenBank/DDBJ databases">
        <title>Phylogenomic reconstructions and comparative analyses of Kickxellomycotina fungi.</title>
        <authorList>
            <person name="Reynolds N.K."/>
            <person name="Stajich J.E."/>
            <person name="Barry K."/>
            <person name="Grigoriev I.V."/>
            <person name="Crous P."/>
            <person name="Smith M.E."/>
        </authorList>
    </citation>
    <scope>NUCLEOTIDE SEQUENCE</scope>
    <source>
        <strain evidence="1">CBS 190363</strain>
    </source>
</reference>
<comment type="caution">
    <text evidence="1">The sequence shown here is derived from an EMBL/GenBank/DDBJ whole genome shotgun (WGS) entry which is preliminary data.</text>
</comment>
<dbReference type="Proteomes" id="UP001139981">
    <property type="component" value="Unassembled WGS sequence"/>
</dbReference>
<dbReference type="EMBL" id="JANBVB010000334">
    <property type="protein sequence ID" value="KAJ2895077.1"/>
    <property type="molecule type" value="Genomic_DNA"/>
</dbReference>
<keyword evidence="2" id="KW-1185">Reference proteome</keyword>
<name>A0ACC1M4P6_9FUNG</name>
<evidence type="ECO:0000313" key="2">
    <source>
        <dbReference type="Proteomes" id="UP001139981"/>
    </source>
</evidence>
<proteinExistence type="predicted"/>
<organism evidence="1 2">
    <name type="scientific">Coemansia aciculifera</name>
    <dbReference type="NCBI Taxonomy" id="417176"/>
    <lineage>
        <taxon>Eukaryota</taxon>
        <taxon>Fungi</taxon>
        <taxon>Fungi incertae sedis</taxon>
        <taxon>Zoopagomycota</taxon>
        <taxon>Kickxellomycotina</taxon>
        <taxon>Kickxellomycetes</taxon>
        <taxon>Kickxellales</taxon>
        <taxon>Kickxellaceae</taxon>
        <taxon>Coemansia</taxon>
    </lineage>
</organism>
<accession>A0ACC1M4P6</accession>
<evidence type="ECO:0000313" key="1">
    <source>
        <dbReference type="EMBL" id="KAJ2895077.1"/>
    </source>
</evidence>
<sequence length="244" mass="27129">MSSHRVATPVHSVHSMHSSVHNHQKPPAYPPRPTPIYPAGTPPHPAQPHLVGTFPHTVQPHPAGPPPAMRKKDLKKIRDPRLLEQAEVDKRLKALHRRAKWLDSQFSCCCGLLRFGIESLIGLIPIIGDFAGVFLAVTYMNTVRRRFNVPPGIVSQMTVNIAIDFFVGLVPILGDFIDTLFKANLRNYVLVEKYVHQQRSAAAQGQDLEEGGSGKQEQRPGYFPDLPLRPNVKAAAKTIVMGRR</sequence>
<protein>
    <submittedName>
        <fullName evidence="1">Uncharacterized protein</fullName>
    </submittedName>
</protein>